<name>A0A4Q0SXW3_9BACT</name>
<accession>A0A4Q0SXW3</accession>
<evidence type="ECO:0000313" key="2">
    <source>
        <dbReference type="Proteomes" id="UP000289437"/>
    </source>
</evidence>
<proteinExistence type="predicted"/>
<dbReference type="Proteomes" id="UP000289437">
    <property type="component" value="Unassembled WGS sequence"/>
</dbReference>
<organism evidence="1 2">
    <name type="scientific">Granulicella sibirica</name>
    <dbReference type="NCBI Taxonomy" id="2479048"/>
    <lineage>
        <taxon>Bacteria</taxon>
        <taxon>Pseudomonadati</taxon>
        <taxon>Acidobacteriota</taxon>
        <taxon>Terriglobia</taxon>
        <taxon>Terriglobales</taxon>
        <taxon>Acidobacteriaceae</taxon>
        <taxon>Granulicella</taxon>
    </lineage>
</organism>
<dbReference type="AlphaFoldDB" id="A0A4Q0SXW3"/>
<sequence length="52" mass="5522">MLGEDGNVIINGAVLEAEHQPRGNLATAYSLSRLSRGDGLTVEGFQSDETMT</sequence>
<keyword evidence="2" id="KW-1185">Reference proteome</keyword>
<evidence type="ECO:0000313" key="1">
    <source>
        <dbReference type="EMBL" id="RXH54021.1"/>
    </source>
</evidence>
<gene>
    <name evidence="1" type="ORF">GRAN_4990</name>
</gene>
<reference evidence="1 2" key="1">
    <citation type="submission" date="2018-11" db="EMBL/GenBank/DDBJ databases">
        <authorList>
            <person name="Mardanov A.V."/>
            <person name="Ravin N.V."/>
            <person name="Dedysh S.N."/>
        </authorList>
    </citation>
    <scope>NUCLEOTIDE SEQUENCE [LARGE SCALE GENOMIC DNA]</scope>
    <source>
        <strain evidence="1 2">AF10</strain>
    </source>
</reference>
<protein>
    <submittedName>
        <fullName evidence="1">Uncharacterized protein</fullName>
    </submittedName>
</protein>
<dbReference type="EMBL" id="RDSM01000006">
    <property type="protein sequence ID" value="RXH54021.1"/>
    <property type="molecule type" value="Genomic_DNA"/>
</dbReference>
<reference evidence="2" key="2">
    <citation type="submission" date="2019-02" db="EMBL/GenBank/DDBJ databases">
        <title>Granulicella sibirica sp. nov., a psychrotolerant acidobacterium isolated from an organic soil layer in forested tundra, West Siberia.</title>
        <authorList>
            <person name="Oshkin I.Y."/>
            <person name="Kulichevskaya I.S."/>
            <person name="Rijpstra W.I.C."/>
            <person name="Sinninghe Damste J.S."/>
            <person name="Rakitin A.L."/>
            <person name="Ravin N.V."/>
            <person name="Dedysh S.N."/>
        </authorList>
    </citation>
    <scope>NUCLEOTIDE SEQUENCE [LARGE SCALE GENOMIC DNA]</scope>
    <source>
        <strain evidence="2">AF10</strain>
    </source>
</reference>
<comment type="caution">
    <text evidence="1">The sequence shown here is derived from an EMBL/GenBank/DDBJ whole genome shotgun (WGS) entry which is preliminary data.</text>
</comment>